<reference evidence="5" key="1">
    <citation type="journal article" date="2006" name="Science">
        <title>Ancient noncoding elements conserved in the human genome.</title>
        <authorList>
            <person name="Venkatesh B."/>
            <person name="Kirkness E.F."/>
            <person name="Loh Y.H."/>
            <person name="Halpern A.L."/>
            <person name="Lee A.P."/>
            <person name="Johnson J."/>
            <person name="Dandona N."/>
            <person name="Viswanathan L.D."/>
            <person name="Tay A."/>
            <person name="Venter J.C."/>
            <person name="Strausberg R.L."/>
            <person name="Brenner S."/>
        </authorList>
    </citation>
    <scope>NUCLEOTIDE SEQUENCE [LARGE SCALE GENOMIC DNA]</scope>
</reference>
<dbReference type="RefSeq" id="XP_007899183.1">
    <property type="nucleotide sequence ID" value="XM_007900992.2"/>
</dbReference>
<keyword evidence="5" id="KW-1185">Reference proteome</keyword>
<dbReference type="EMBL" id="JW877517">
    <property type="protein sequence ID" value="AFP10034.1"/>
    <property type="molecule type" value="mRNA"/>
</dbReference>
<dbReference type="InterPro" id="IPR036873">
    <property type="entry name" value="Rhodanese-like_dom_sf"/>
</dbReference>
<organism evidence="3">
    <name type="scientific">Callorhinchus milii</name>
    <name type="common">Ghost shark</name>
    <dbReference type="NCBI Taxonomy" id="7868"/>
    <lineage>
        <taxon>Eukaryota</taxon>
        <taxon>Metazoa</taxon>
        <taxon>Chordata</taxon>
        <taxon>Craniata</taxon>
        <taxon>Vertebrata</taxon>
        <taxon>Chondrichthyes</taxon>
        <taxon>Holocephali</taxon>
        <taxon>Chimaeriformes</taxon>
        <taxon>Callorhinchidae</taxon>
        <taxon>Callorhinchus</taxon>
    </lineage>
</organism>
<proteinExistence type="evidence at transcript level"/>
<dbReference type="PROSITE" id="PS50206">
    <property type="entry name" value="RHODANESE_3"/>
    <property type="match status" value="1"/>
</dbReference>
<feature type="chain" id="PRO_5044739655" evidence="1">
    <location>
        <begin position="27"/>
        <end position="142"/>
    </location>
</feature>
<evidence type="ECO:0000313" key="4">
    <source>
        <dbReference type="Ensembl" id="ENSCMIP00000022048.1"/>
    </source>
</evidence>
<dbReference type="OrthoDB" id="566238at2759"/>
<dbReference type="InterPro" id="IPR001763">
    <property type="entry name" value="Rhodanese-like_dom"/>
</dbReference>
<dbReference type="KEGG" id="cmk:103183481"/>
<dbReference type="Pfam" id="PF00581">
    <property type="entry name" value="Rhodanese"/>
    <property type="match status" value="1"/>
</dbReference>
<evidence type="ECO:0000313" key="3">
    <source>
        <dbReference type="EMBL" id="AFP10034.1"/>
    </source>
</evidence>
<sequence length="142" mass="16508">MLRLQSAPVYILIVTLTCNLLYRCLAADVVSYEELRKMVANGNIRLYDVREPEEVMLGKIPTSINIPLNQLKTSLLMDDEIFKKKYKSNKPQKWDTKIVFYCRSGKRSATALKTAKILDYLHARHYEGGYMEWEDCESARSH</sequence>
<evidence type="ECO:0000313" key="5">
    <source>
        <dbReference type="Proteomes" id="UP000314986"/>
    </source>
</evidence>
<accession>V9LCD8</accession>
<dbReference type="GeneTree" id="ENSGT00940000165845"/>
<dbReference type="Ensembl" id="ENSCMIT00000022435.1">
    <property type="protein sequence ID" value="ENSCMIP00000022048.1"/>
    <property type="gene ID" value="ENSCMIG00000009999.1"/>
</dbReference>
<dbReference type="PANTHER" id="PTHR44086:SF14">
    <property type="entry name" value="RHODANESE DOMAIN-CONTAINING PROTEIN"/>
    <property type="match status" value="1"/>
</dbReference>
<evidence type="ECO:0000259" key="2">
    <source>
        <dbReference type="PROSITE" id="PS50206"/>
    </source>
</evidence>
<reference evidence="3 5" key="3">
    <citation type="journal article" date="2014" name="Nature">
        <title>Elephant shark genome provides unique insights into gnathostome evolution.</title>
        <authorList>
            <consortium name="International Elephant Shark Genome Sequencing Consortium"/>
            <person name="Venkatesh B."/>
            <person name="Lee A.P."/>
            <person name="Ravi V."/>
            <person name="Maurya A.K."/>
            <person name="Lian M.M."/>
            <person name="Swann J.B."/>
            <person name="Ohta Y."/>
            <person name="Flajnik M.F."/>
            <person name="Sutoh Y."/>
            <person name="Kasahara M."/>
            <person name="Hoon S."/>
            <person name="Gangu V."/>
            <person name="Roy S.W."/>
            <person name="Irimia M."/>
            <person name="Korzh V."/>
            <person name="Kondrychyn I."/>
            <person name="Lim Z.W."/>
            <person name="Tay B.H."/>
            <person name="Tohari S."/>
            <person name="Kong K.W."/>
            <person name="Ho S."/>
            <person name="Lorente-Galdos B."/>
            <person name="Quilez J."/>
            <person name="Marques-Bonet T."/>
            <person name="Raney B.J."/>
            <person name="Ingham P.W."/>
            <person name="Tay A."/>
            <person name="Hillier L.W."/>
            <person name="Minx P."/>
            <person name="Boehm T."/>
            <person name="Wilson R.K."/>
            <person name="Brenner S."/>
            <person name="Warren W.C."/>
        </authorList>
    </citation>
    <scope>NUCLEOTIDE SEQUENCE</scope>
    <source>
        <tissue evidence="3">Brain</tissue>
    </source>
</reference>
<dbReference type="STRING" id="7868.ENSCMIP00000022048"/>
<dbReference type="AlphaFoldDB" id="V9LCD8"/>
<dbReference type="SUPFAM" id="SSF52821">
    <property type="entry name" value="Rhodanese/Cell cycle control phosphatase"/>
    <property type="match status" value="1"/>
</dbReference>
<dbReference type="SMART" id="SM00450">
    <property type="entry name" value="RHOD"/>
    <property type="match status" value="1"/>
</dbReference>
<keyword evidence="1" id="KW-0732">Signal</keyword>
<feature type="signal peptide" evidence="1">
    <location>
        <begin position="1"/>
        <end position="26"/>
    </location>
</feature>
<feature type="domain" description="Rhodanese" evidence="2">
    <location>
        <begin position="40"/>
        <end position="138"/>
    </location>
</feature>
<dbReference type="Gene3D" id="3.40.250.10">
    <property type="entry name" value="Rhodanese-like domain"/>
    <property type="match status" value="1"/>
</dbReference>
<reference evidence="5" key="2">
    <citation type="journal article" date="2007" name="PLoS Biol.">
        <title>Survey sequencing and comparative analysis of the elephant shark (Callorhinchus milii) genome.</title>
        <authorList>
            <person name="Venkatesh B."/>
            <person name="Kirkness E.F."/>
            <person name="Loh Y.H."/>
            <person name="Halpern A.L."/>
            <person name="Lee A.P."/>
            <person name="Johnson J."/>
            <person name="Dandona N."/>
            <person name="Viswanathan L.D."/>
            <person name="Tay A."/>
            <person name="Venter J.C."/>
            <person name="Strausberg R.L."/>
            <person name="Brenner S."/>
        </authorList>
    </citation>
    <scope>NUCLEOTIDE SEQUENCE [LARGE SCALE GENOMIC DNA]</scope>
</reference>
<dbReference type="Proteomes" id="UP000314986">
    <property type="component" value="Unassembled WGS sequence"/>
</dbReference>
<name>V9LCD8_CALMI</name>
<gene>
    <name evidence="4" type="primary">si:ch211-161h7.8</name>
</gene>
<dbReference type="GO" id="GO:0016740">
    <property type="term" value="F:transferase activity"/>
    <property type="evidence" value="ECO:0007669"/>
    <property type="project" value="UniProtKB-KW"/>
</dbReference>
<keyword evidence="3" id="KW-0808">Transferase</keyword>
<reference evidence="4" key="4">
    <citation type="submission" date="2025-05" db="UniProtKB">
        <authorList>
            <consortium name="Ensembl"/>
        </authorList>
    </citation>
    <scope>IDENTIFICATION</scope>
</reference>
<evidence type="ECO:0000256" key="1">
    <source>
        <dbReference type="SAM" id="SignalP"/>
    </source>
</evidence>
<protein>
    <submittedName>
        <fullName evidence="3 4">Thiosulfate sulfurtransferase/rhodanese-like domain-containing protein 1</fullName>
    </submittedName>
</protein>
<dbReference type="PANTHER" id="PTHR44086">
    <property type="entry name" value="THIOSULFATE SULFURTRANSFERASE RDL2, MITOCHONDRIAL-RELATED"/>
    <property type="match status" value="1"/>
</dbReference>
<dbReference type="OMA" id="ALDIMWA"/>
<dbReference type="GeneID" id="103183481"/>